<dbReference type="EMBL" id="FZPD01000005">
    <property type="protein sequence ID" value="SNT24055.1"/>
    <property type="molecule type" value="Genomic_DNA"/>
</dbReference>
<protein>
    <submittedName>
        <fullName evidence="6">Cell division protein FtsI (Penicillin-binding protein 3)</fullName>
    </submittedName>
</protein>
<dbReference type="Gene3D" id="3.30.450.330">
    <property type="match status" value="1"/>
</dbReference>
<dbReference type="Gene3D" id="3.30.10.20">
    <property type="match status" value="1"/>
</dbReference>
<keyword evidence="2" id="KW-0378">Hydrolase</keyword>
<dbReference type="PROSITE" id="PS51178">
    <property type="entry name" value="PASTA"/>
    <property type="match status" value="1"/>
</dbReference>
<dbReference type="GO" id="GO:0004180">
    <property type="term" value="F:carboxypeptidase activity"/>
    <property type="evidence" value="ECO:0007669"/>
    <property type="project" value="UniProtKB-KW"/>
</dbReference>
<keyword evidence="6" id="KW-0131">Cell cycle</keyword>
<dbReference type="GO" id="GO:0071555">
    <property type="term" value="P:cell wall organization"/>
    <property type="evidence" value="ECO:0007669"/>
    <property type="project" value="TreeGrafter"/>
</dbReference>
<feature type="transmembrane region" description="Helical" evidence="4">
    <location>
        <begin position="7"/>
        <end position="27"/>
    </location>
</feature>
<dbReference type="Gene3D" id="3.90.1310.10">
    <property type="entry name" value="Penicillin-binding protein 2a (Domain 2)"/>
    <property type="match status" value="1"/>
</dbReference>
<dbReference type="SUPFAM" id="SSF56601">
    <property type="entry name" value="beta-lactamase/transpeptidase-like"/>
    <property type="match status" value="1"/>
</dbReference>
<dbReference type="Proteomes" id="UP000198393">
    <property type="component" value="Unassembled WGS sequence"/>
</dbReference>
<dbReference type="RefSeq" id="WP_089357590.1">
    <property type="nucleotide sequence ID" value="NZ_FZPD01000005.1"/>
</dbReference>
<dbReference type="GO" id="GO:0008658">
    <property type="term" value="F:penicillin binding"/>
    <property type="evidence" value="ECO:0007669"/>
    <property type="project" value="InterPro"/>
</dbReference>
<evidence type="ECO:0000313" key="7">
    <source>
        <dbReference type="Proteomes" id="UP000198393"/>
    </source>
</evidence>
<keyword evidence="7" id="KW-1185">Reference proteome</keyword>
<keyword evidence="4" id="KW-1133">Transmembrane helix</keyword>
<dbReference type="GO" id="GO:0051301">
    <property type="term" value="P:cell division"/>
    <property type="evidence" value="ECO:0007669"/>
    <property type="project" value="UniProtKB-KW"/>
</dbReference>
<evidence type="ECO:0000313" key="6">
    <source>
        <dbReference type="EMBL" id="SNT24055.1"/>
    </source>
</evidence>
<keyword evidence="6" id="KW-0132">Cell division</keyword>
<dbReference type="AlphaFoldDB" id="A0A239L166"/>
<dbReference type="SMART" id="SM00740">
    <property type="entry name" value="PASTA"/>
    <property type="match status" value="1"/>
</dbReference>
<keyword evidence="3 4" id="KW-0472">Membrane</keyword>
<dbReference type="SUPFAM" id="SSF54184">
    <property type="entry name" value="Penicillin-binding protein 2x (pbp-2x), c-terminal domain"/>
    <property type="match status" value="1"/>
</dbReference>
<evidence type="ECO:0000256" key="3">
    <source>
        <dbReference type="ARBA" id="ARBA00023136"/>
    </source>
</evidence>
<dbReference type="InterPro" id="IPR036138">
    <property type="entry name" value="PBP_dimer_sf"/>
</dbReference>
<reference evidence="6 7" key="1">
    <citation type="submission" date="2017-06" db="EMBL/GenBank/DDBJ databases">
        <authorList>
            <person name="Kim H.J."/>
            <person name="Triplett B.A."/>
        </authorList>
    </citation>
    <scope>NUCLEOTIDE SEQUENCE [LARGE SCALE GENOMIC DNA]</scope>
    <source>
        <strain evidence="6 7">DSM 19307</strain>
    </source>
</reference>
<feature type="domain" description="PASTA" evidence="5">
    <location>
        <begin position="641"/>
        <end position="699"/>
    </location>
</feature>
<dbReference type="Pfam" id="PF00905">
    <property type="entry name" value="Transpeptidase"/>
    <property type="match status" value="1"/>
</dbReference>
<evidence type="ECO:0000256" key="4">
    <source>
        <dbReference type="SAM" id="Phobius"/>
    </source>
</evidence>
<name>A0A239L166_EKHLU</name>
<dbReference type="Pfam" id="PF03793">
    <property type="entry name" value="PASTA"/>
    <property type="match status" value="1"/>
</dbReference>
<accession>A0A239L166</accession>
<dbReference type="InterPro" id="IPR005311">
    <property type="entry name" value="PBP_dimer"/>
</dbReference>
<dbReference type="SUPFAM" id="SSF56519">
    <property type="entry name" value="Penicillin binding protein dimerisation domain"/>
    <property type="match status" value="1"/>
</dbReference>
<dbReference type="Pfam" id="PF03717">
    <property type="entry name" value="PBP_dimer"/>
    <property type="match status" value="1"/>
</dbReference>
<evidence type="ECO:0000256" key="1">
    <source>
        <dbReference type="ARBA" id="ARBA00004370"/>
    </source>
</evidence>
<evidence type="ECO:0000256" key="2">
    <source>
        <dbReference type="ARBA" id="ARBA00022645"/>
    </source>
</evidence>
<keyword evidence="2" id="KW-0645">Protease</keyword>
<organism evidence="6 7">
    <name type="scientific">Ekhidna lutea</name>
    <dbReference type="NCBI Taxonomy" id="447679"/>
    <lineage>
        <taxon>Bacteria</taxon>
        <taxon>Pseudomonadati</taxon>
        <taxon>Bacteroidota</taxon>
        <taxon>Cytophagia</taxon>
        <taxon>Cytophagales</taxon>
        <taxon>Reichenbachiellaceae</taxon>
        <taxon>Ekhidna</taxon>
    </lineage>
</organism>
<keyword evidence="4" id="KW-0812">Transmembrane</keyword>
<sequence>MSIKRDIVLRVRIAFILTFLVAGAVVFRIAKIQFIEGEEWRSLGETLGMQVMNVKATRGNIYADDGSLLATSLPFYRLAIDPYLPTNGLYKNNIDSLCYLLSRYYGDLTPTQYKRKIDRARKDGRRYLTLNRQEIGYQDKKHMENWPLFREGRLKGGVLFEKVEKRFLPFSHLGIRTIGSVNANDRGTVGLEYSFNKQLAGVNGKGLYQKMAGGGWKPIYDGTEKRPVDGYDIQTTINVDLQDVTESALLDELQKHNADYGVAIVMEVKTGEIKAISNLSRNTDGDYYERYNYAVGNQGSREPGSTFKLASMIALLEEVDIKLTDTINTGDGSLEFFDKTMRDHKPGGFGTLTVQEVFEKSSNIGVAKLISQHFGNEPEKFINYLKRMNLHQPLDFQMVGEGKPYIKDPSDSTWSGVSLPWMSHGYELKMTPLQMLTLYNAVANNGKMVKPMIVKGVMKADRMVEEFETEVINDRIASKETLRKVKMMMEGVVERGTAQNINHSHYKIAGKTGTAKKVKNGRYVREYYTSFAGYFPAEAPRYSCIVVIDNPKGYQIYGSDVSAPVFKEIADKIYSLELDMHEVGTQERTYVTGVFPHIKAGKRDELTMICNELGISNHAKTEAEWVKTDVINDAVYWKGNTVKYEVIPDVRGMTLRDAIYVLENLGLKVKVNGRGRVATQSLAPGGRIAKGSTIKLQMS</sequence>
<dbReference type="PANTHER" id="PTHR30627">
    <property type="entry name" value="PEPTIDOGLYCAN D,D-TRANSPEPTIDASE"/>
    <property type="match status" value="1"/>
</dbReference>
<dbReference type="OrthoDB" id="9804124at2"/>
<evidence type="ECO:0000259" key="5">
    <source>
        <dbReference type="PROSITE" id="PS51178"/>
    </source>
</evidence>
<dbReference type="CDD" id="cd06575">
    <property type="entry name" value="PASTA_Pbp2x-like_2"/>
    <property type="match status" value="1"/>
</dbReference>
<dbReference type="Gene3D" id="3.40.710.10">
    <property type="entry name" value="DD-peptidase/beta-lactamase superfamily"/>
    <property type="match status" value="1"/>
</dbReference>
<dbReference type="GO" id="GO:0005886">
    <property type="term" value="C:plasma membrane"/>
    <property type="evidence" value="ECO:0007669"/>
    <property type="project" value="TreeGrafter"/>
</dbReference>
<proteinExistence type="predicted"/>
<keyword evidence="2" id="KW-0121">Carboxypeptidase</keyword>
<comment type="subcellular location">
    <subcellularLocation>
        <location evidence="1">Membrane</location>
    </subcellularLocation>
</comment>
<dbReference type="PANTHER" id="PTHR30627:SF1">
    <property type="entry name" value="PEPTIDOGLYCAN D,D-TRANSPEPTIDASE FTSI"/>
    <property type="match status" value="1"/>
</dbReference>
<gene>
    <name evidence="6" type="ORF">SAMN05421640_2889</name>
</gene>
<dbReference type="InterPro" id="IPR012338">
    <property type="entry name" value="Beta-lactam/transpept-like"/>
</dbReference>
<dbReference type="InterPro" id="IPR050515">
    <property type="entry name" value="Beta-lactam/transpept"/>
</dbReference>
<dbReference type="InterPro" id="IPR005543">
    <property type="entry name" value="PASTA_dom"/>
</dbReference>
<dbReference type="InterPro" id="IPR001460">
    <property type="entry name" value="PCN-bd_Tpept"/>
</dbReference>